<sequence length="104" mass="11846">MPLCLYVQLVLLPLLTVHQRLHNMLQPIGPVYDHWTTLQISALLPGLLQSQPQGVPNLHFLSPSLLTKSRSRSLESHHCHQMLKVVCIRAAELGGKITLRRTWR</sequence>
<accession>A0A9N7UJ52</accession>
<organism evidence="2 3">
    <name type="scientific">Pleuronectes platessa</name>
    <name type="common">European plaice</name>
    <dbReference type="NCBI Taxonomy" id="8262"/>
    <lineage>
        <taxon>Eukaryota</taxon>
        <taxon>Metazoa</taxon>
        <taxon>Chordata</taxon>
        <taxon>Craniata</taxon>
        <taxon>Vertebrata</taxon>
        <taxon>Euteleostomi</taxon>
        <taxon>Actinopterygii</taxon>
        <taxon>Neopterygii</taxon>
        <taxon>Teleostei</taxon>
        <taxon>Neoteleostei</taxon>
        <taxon>Acanthomorphata</taxon>
        <taxon>Carangaria</taxon>
        <taxon>Pleuronectiformes</taxon>
        <taxon>Pleuronectoidei</taxon>
        <taxon>Pleuronectidae</taxon>
        <taxon>Pleuronectes</taxon>
    </lineage>
</organism>
<feature type="signal peptide" evidence="1">
    <location>
        <begin position="1"/>
        <end position="19"/>
    </location>
</feature>
<dbReference type="Proteomes" id="UP001153269">
    <property type="component" value="Unassembled WGS sequence"/>
</dbReference>
<reference evidence="2" key="1">
    <citation type="submission" date="2020-03" db="EMBL/GenBank/DDBJ databases">
        <authorList>
            <person name="Weist P."/>
        </authorList>
    </citation>
    <scope>NUCLEOTIDE SEQUENCE</scope>
</reference>
<evidence type="ECO:0008006" key="4">
    <source>
        <dbReference type="Google" id="ProtNLM"/>
    </source>
</evidence>
<evidence type="ECO:0000256" key="1">
    <source>
        <dbReference type="SAM" id="SignalP"/>
    </source>
</evidence>
<keyword evidence="1" id="KW-0732">Signal</keyword>
<evidence type="ECO:0000313" key="3">
    <source>
        <dbReference type="Proteomes" id="UP001153269"/>
    </source>
</evidence>
<feature type="chain" id="PRO_5040457905" description="Secreted protein" evidence="1">
    <location>
        <begin position="20"/>
        <end position="104"/>
    </location>
</feature>
<dbReference type="AlphaFoldDB" id="A0A9N7UJ52"/>
<proteinExistence type="predicted"/>
<comment type="caution">
    <text evidence="2">The sequence shown here is derived from an EMBL/GenBank/DDBJ whole genome shotgun (WGS) entry which is preliminary data.</text>
</comment>
<dbReference type="EMBL" id="CADEAL010001319">
    <property type="protein sequence ID" value="CAB1431219.1"/>
    <property type="molecule type" value="Genomic_DNA"/>
</dbReference>
<gene>
    <name evidence="2" type="ORF">PLEPLA_LOCUS19254</name>
</gene>
<protein>
    <recommendedName>
        <fullName evidence="4">Secreted protein</fullName>
    </recommendedName>
</protein>
<name>A0A9N7UJ52_PLEPL</name>
<evidence type="ECO:0000313" key="2">
    <source>
        <dbReference type="EMBL" id="CAB1431219.1"/>
    </source>
</evidence>
<keyword evidence="3" id="KW-1185">Reference proteome</keyword>